<feature type="chain" id="PRO_5026829304" description="Farnesoic acid O-methyl transferase domain-containing protein" evidence="1">
    <location>
        <begin position="20"/>
        <end position="423"/>
    </location>
</feature>
<dbReference type="OrthoDB" id="6059867at2759"/>
<dbReference type="EMBL" id="CACVKT020004319">
    <property type="protein sequence ID" value="CAC5389072.1"/>
    <property type="molecule type" value="Genomic_DNA"/>
</dbReference>
<evidence type="ECO:0000259" key="2">
    <source>
        <dbReference type="Pfam" id="PF12248"/>
    </source>
</evidence>
<evidence type="ECO:0000256" key="1">
    <source>
        <dbReference type="SAM" id="SignalP"/>
    </source>
</evidence>
<dbReference type="Pfam" id="PF12248">
    <property type="entry name" value="Methyltransf_FA"/>
    <property type="match status" value="1"/>
</dbReference>
<organism evidence="3 4">
    <name type="scientific">Mytilus coruscus</name>
    <name type="common">Sea mussel</name>
    <dbReference type="NCBI Taxonomy" id="42192"/>
    <lineage>
        <taxon>Eukaryota</taxon>
        <taxon>Metazoa</taxon>
        <taxon>Spiralia</taxon>
        <taxon>Lophotrochozoa</taxon>
        <taxon>Mollusca</taxon>
        <taxon>Bivalvia</taxon>
        <taxon>Autobranchia</taxon>
        <taxon>Pteriomorphia</taxon>
        <taxon>Mytilida</taxon>
        <taxon>Mytiloidea</taxon>
        <taxon>Mytilidae</taxon>
        <taxon>Mytilinae</taxon>
        <taxon>Mytilus</taxon>
    </lineage>
</organism>
<gene>
    <name evidence="3" type="ORF">MCOR_24289</name>
</gene>
<reference evidence="3 4" key="1">
    <citation type="submission" date="2020-06" db="EMBL/GenBank/DDBJ databases">
        <authorList>
            <person name="Li R."/>
            <person name="Bekaert M."/>
        </authorList>
    </citation>
    <scope>NUCLEOTIDE SEQUENCE [LARGE SCALE GENOMIC DNA]</scope>
    <source>
        <strain evidence="4">wild</strain>
    </source>
</reference>
<proteinExistence type="predicted"/>
<evidence type="ECO:0000313" key="4">
    <source>
        <dbReference type="Proteomes" id="UP000507470"/>
    </source>
</evidence>
<keyword evidence="1" id="KW-0732">Signal</keyword>
<sequence length="423" mass="47414">MVLHTEILMLCLHVFTTRGVHIMNTLSTPNSGNGISSRRTHDIMKYSTDINKYNLDLSVITSLMYEVKACKDAFVLLSNSDVKNSSKPLYEIQFGNNFNRKSRILYRINDSLDAGSRYMQFINSRNILNCNVYLPFWISWAGGKITYGTGLVVAENTLDSWINTNQFAVNGIEVYTSFSETGDWKIHIEDKFAGRFDSCSMVNNKADMVVVDDIQCSSHIECATHCGVFQICMGYNFNIASNRCEILSFGSEVVIDIPHHTEAGWKYLLFNTNIYEIVTFYVTDLSNYCYFTNCVYPWKRDRCSAFRMFPPQVLLITCMMSAILHQYSEGYSKVGSSNTFMMGWIDRSSSLASSRHMSADFYFDWEMHMGGCGGFMTSQSVSNIGAALGLPFAISPCDGVDCQNGGNCVSSESTGTAAADVKI</sequence>
<name>A0A6J8BZD7_MYTCO</name>
<dbReference type="AlphaFoldDB" id="A0A6J8BZD7"/>
<accession>A0A6J8BZD7</accession>
<evidence type="ECO:0000313" key="3">
    <source>
        <dbReference type="EMBL" id="CAC5389072.1"/>
    </source>
</evidence>
<feature type="domain" description="Farnesoic acid O-methyl transferase" evidence="2">
    <location>
        <begin position="61"/>
        <end position="187"/>
    </location>
</feature>
<feature type="signal peptide" evidence="1">
    <location>
        <begin position="1"/>
        <end position="19"/>
    </location>
</feature>
<dbReference type="Proteomes" id="UP000507470">
    <property type="component" value="Unassembled WGS sequence"/>
</dbReference>
<protein>
    <recommendedName>
        <fullName evidence="2">Farnesoic acid O-methyl transferase domain-containing protein</fullName>
    </recommendedName>
</protein>
<keyword evidence="4" id="KW-1185">Reference proteome</keyword>
<dbReference type="InterPro" id="IPR022041">
    <property type="entry name" value="Methyltransf_FA"/>
</dbReference>